<dbReference type="Proteomes" id="UP001054945">
    <property type="component" value="Unassembled WGS sequence"/>
</dbReference>
<protein>
    <submittedName>
        <fullName evidence="1">Uncharacterized protein</fullName>
    </submittedName>
</protein>
<organism evidence="1 2">
    <name type="scientific">Caerostris extrusa</name>
    <name type="common">Bark spider</name>
    <name type="synonym">Caerostris bankana</name>
    <dbReference type="NCBI Taxonomy" id="172846"/>
    <lineage>
        <taxon>Eukaryota</taxon>
        <taxon>Metazoa</taxon>
        <taxon>Ecdysozoa</taxon>
        <taxon>Arthropoda</taxon>
        <taxon>Chelicerata</taxon>
        <taxon>Arachnida</taxon>
        <taxon>Araneae</taxon>
        <taxon>Araneomorphae</taxon>
        <taxon>Entelegynae</taxon>
        <taxon>Araneoidea</taxon>
        <taxon>Araneidae</taxon>
        <taxon>Caerostris</taxon>
    </lineage>
</organism>
<name>A0AAV4WZW5_CAEEX</name>
<reference evidence="1 2" key="1">
    <citation type="submission" date="2021-06" db="EMBL/GenBank/DDBJ databases">
        <title>Caerostris extrusa draft genome.</title>
        <authorList>
            <person name="Kono N."/>
            <person name="Arakawa K."/>
        </authorList>
    </citation>
    <scope>NUCLEOTIDE SEQUENCE [LARGE SCALE GENOMIC DNA]</scope>
</reference>
<dbReference type="AlphaFoldDB" id="A0AAV4WZW5"/>
<gene>
    <name evidence="1" type="ORF">CEXT_779311</name>
</gene>
<proteinExistence type="predicted"/>
<accession>A0AAV4WZW5</accession>
<keyword evidence="2" id="KW-1185">Reference proteome</keyword>
<evidence type="ECO:0000313" key="2">
    <source>
        <dbReference type="Proteomes" id="UP001054945"/>
    </source>
</evidence>
<comment type="caution">
    <text evidence="1">The sequence shown here is derived from an EMBL/GenBank/DDBJ whole genome shotgun (WGS) entry which is preliminary data.</text>
</comment>
<sequence>MSSQIMDIVVQDMVLSTVTDSGPVRVDIASNCQPIIPLHQHNFRICQSTPLRTFFLPSESLTFSYPAAMLFESCIHQLLSMANVL</sequence>
<dbReference type="EMBL" id="BPLR01017018">
    <property type="protein sequence ID" value="GIY88076.1"/>
    <property type="molecule type" value="Genomic_DNA"/>
</dbReference>
<evidence type="ECO:0000313" key="1">
    <source>
        <dbReference type="EMBL" id="GIY88076.1"/>
    </source>
</evidence>